<comment type="caution">
    <text evidence="1">The sequence shown here is derived from an EMBL/GenBank/DDBJ whole genome shotgun (WGS) entry which is preliminary data.</text>
</comment>
<reference evidence="1 2" key="1">
    <citation type="submission" date="2018-10" db="EMBL/GenBank/DDBJ databases">
        <authorList>
            <person name="Ekblom R."/>
            <person name="Jareborg N."/>
        </authorList>
    </citation>
    <scope>NUCLEOTIDE SEQUENCE [LARGE SCALE GENOMIC DNA]</scope>
    <source>
        <tissue evidence="1">Muscle</tissue>
    </source>
</reference>
<proteinExistence type="predicted"/>
<dbReference type="Proteomes" id="UP000269945">
    <property type="component" value="Unassembled WGS sequence"/>
</dbReference>
<name>A0A9X9Q8R9_GULGU</name>
<dbReference type="EMBL" id="CYRY02044711">
    <property type="protein sequence ID" value="VCX39783.1"/>
    <property type="molecule type" value="Genomic_DNA"/>
</dbReference>
<protein>
    <submittedName>
        <fullName evidence="1">Uncharacterized protein</fullName>
    </submittedName>
</protein>
<gene>
    <name evidence="1" type="ORF">BN2614_LOCUS3</name>
</gene>
<sequence>MPGPSPSSQGLPGAPQVWPRCENWTLDHMSVGSPAESMVEFGRGDTSFPLYAHCHPPYHGPKVKNSYTF</sequence>
<organism evidence="1 2">
    <name type="scientific">Gulo gulo</name>
    <name type="common">Wolverine</name>
    <name type="synonym">Gluton</name>
    <dbReference type="NCBI Taxonomy" id="48420"/>
    <lineage>
        <taxon>Eukaryota</taxon>
        <taxon>Metazoa</taxon>
        <taxon>Chordata</taxon>
        <taxon>Craniata</taxon>
        <taxon>Vertebrata</taxon>
        <taxon>Euteleostomi</taxon>
        <taxon>Mammalia</taxon>
        <taxon>Eutheria</taxon>
        <taxon>Laurasiatheria</taxon>
        <taxon>Carnivora</taxon>
        <taxon>Caniformia</taxon>
        <taxon>Musteloidea</taxon>
        <taxon>Mustelidae</taxon>
        <taxon>Guloninae</taxon>
        <taxon>Gulo</taxon>
    </lineage>
</organism>
<keyword evidence="2" id="KW-1185">Reference proteome</keyword>
<dbReference type="AlphaFoldDB" id="A0A9X9Q8R9"/>
<evidence type="ECO:0000313" key="1">
    <source>
        <dbReference type="EMBL" id="VCX39783.1"/>
    </source>
</evidence>
<feature type="non-terminal residue" evidence="1">
    <location>
        <position position="69"/>
    </location>
</feature>
<accession>A0A9X9Q8R9</accession>
<evidence type="ECO:0000313" key="2">
    <source>
        <dbReference type="Proteomes" id="UP000269945"/>
    </source>
</evidence>